<dbReference type="EMBL" id="UINC01154577">
    <property type="protein sequence ID" value="SVD49944.1"/>
    <property type="molecule type" value="Genomic_DNA"/>
</dbReference>
<dbReference type="PANTHER" id="PTHR30244">
    <property type="entry name" value="TRANSAMINASE"/>
    <property type="match status" value="1"/>
</dbReference>
<sequence length="106" mass="11339">MTTKITNVIKVSLASLGEEELEAVRSAFEYGYFGLAYNVDEFEHQVGEYIGTKYVVATNTGTSALHITMDALDLKSGDEVIVPSLTFVASFQAISAVGATPVPCDI</sequence>
<dbReference type="GO" id="GO:0030170">
    <property type="term" value="F:pyridoxal phosphate binding"/>
    <property type="evidence" value="ECO:0007669"/>
    <property type="project" value="TreeGrafter"/>
</dbReference>
<dbReference type="InterPro" id="IPR015424">
    <property type="entry name" value="PyrdxlP-dep_Trfase"/>
</dbReference>
<evidence type="ECO:0000313" key="1">
    <source>
        <dbReference type="EMBL" id="SVD49944.1"/>
    </source>
</evidence>
<dbReference type="Pfam" id="PF01041">
    <property type="entry name" value="DegT_DnrJ_EryC1"/>
    <property type="match status" value="1"/>
</dbReference>
<name>A0A382VU32_9ZZZZ</name>
<proteinExistence type="predicted"/>
<dbReference type="Gene3D" id="3.40.640.10">
    <property type="entry name" value="Type I PLP-dependent aspartate aminotransferase-like (Major domain)"/>
    <property type="match status" value="1"/>
</dbReference>
<dbReference type="GO" id="GO:0000271">
    <property type="term" value="P:polysaccharide biosynthetic process"/>
    <property type="evidence" value="ECO:0007669"/>
    <property type="project" value="TreeGrafter"/>
</dbReference>
<dbReference type="AlphaFoldDB" id="A0A382VU32"/>
<dbReference type="SUPFAM" id="SSF53383">
    <property type="entry name" value="PLP-dependent transferases"/>
    <property type="match status" value="1"/>
</dbReference>
<organism evidence="1">
    <name type="scientific">marine metagenome</name>
    <dbReference type="NCBI Taxonomy" id="408172"/>
    <lineage>
        <taxon>unclassified sequences</taxon>
        <taxon>metagenomes</taxon>
        <taxon>ecological metagenomes</taxon>
    </lineage>
</organism>
<evidence type="ECO:0008006" key="2">
    <source>
        <dbReference type="Google" id="ProtNLM"/>
    </source>
</evidence>
<reference evidence="1" key="1">
    <citation type="submission" date="2018-05" db="EMBL/GenBank/DDBJ databases">
        <authorList>
            <person name="Lanie J.A."/>
            <person name="Ng W.-L."/>
            <person name="Kazmierczak K.M."/>
            <person name="Andrzejewski T.M."/>
            <person name="Davidsen T.M."/>
            <person name="Wayne K.J."/>
            <person name="Tettelin H."/>
            <person name="Glass J.I."/>
            <person name="Rusch D."/>
            <person name="Podicherti R."/>
            <person name="Tsui H.-C.T."/>
            <person name="Winkler M.E."/>
        </authorList>
    </citation>
    <scope>NUCLEOTIDE SEQUENCE</scope>
</reference>
<feature type="non-terminal residue" evidence="1">
    <location>
        <position position="106"/>
    </location>
</feature>
<dbReference type="GO" id="GO:0008483">
    <property type="term" value="F:transaminase activity"/>
    <property type="evidence" value="ECO:0007669"/>
    <property type="project" value="TreeGrafter"/>
</dbReference>
<dbReference type="InterPro" id="IPR000653">
    <property type="entry name" value="DegT/StrS_aminotransferase"/>
</dbReference>
<gene>
    <name evidence="1" type="ORF">METZ01_LOCUS402798</name>
</gene>
<dbReference type="InterPro" id="IPR015421">
    <property type="entry name" value="PyrdxlP-dep_Trfase_major"/>
</dbReference>
<dbReference type="PANTHER" id="PTHR30244:SF34">
    <property type="entry name" value="DTDP-4-AMINO-4,6-DIDEOXYGALACTOSE TRANSAMINASE"/>
    <property type="match status" value="1"/>
</dbReference>
<protein>
    <recommendedName>
        <fullName evidence="2">DegT/DnrJ/EryC1/StrS aminotransferase family protein</fullName>
    </recommendedName>
</protein>
<accession>A0A382VU32</accession>